<evidence type="ECO:0000256" key="2">
    <source>
        <dbReference type="ARBA" id="ARBA00010008"/>
    </source>
</evidence>
<dbReference type="AlphaFoldDB" id="A0A6A6RY84"/>
<feature type="domain" description="Aminotransferase class I/classII large" evidence="5">
    <location>
        <begin position="67"/>
        <end position="441"/>
    </location>
</feature>
<keyword evidence="7" id="KW-1185">Reference proteome</keyword>
<dbReference type="InterPro" id="IPR015421">
    <property type="entry name" value="PyrdxlP-dep_Trfase_major"/>
</dbReference>
<dbReference type="GO" id="GO:0008483">
    <property type="term" value="F:transaminase activity"/>
    <property type="evidence" value="ECO:0007669"/>
    <property type="project" value="UniProtKB-KW"/>
</dbReference>
<dbReference type="InterPro" id="IPR015424">
    <property type="entry name" value="PyrdxlP-dep_Trfase"/>
</dbReference>
<dbReference type="InterPro" id="IPR015422">
    <property type="entry name" value="PyrdxlP-dep_Trfase_small"/>
</dbReference>
<dbReference type="EMBL" id="MU006785">
    <property type="protein sequence ID" value="KAF2640320.1"/>
    <property type="molecule type" value="Genomic_DNA"/>
</dbReference>
<dbReference type="Proteomes" id="UP000799753">
    <property type="component" value="Unassembled WGS sequence"/>
</dbReference>
<dbReference type="Gene3D" id="3.40.640.10">
    <property type="entry name" value="Type I PLP-dependent aspartate aminotransferase-like (Major domain)"/>
    <property type="match status" value="1"/>
</dbReference>
<gene>
    <name evidence="6" type="ORF">P280DRAFT_428295</name>
</gene>
<keyword evidence="4" id="KW-0663">Pyridoxal phosphate</keyword>
<sequence length="472" mass="52202">MSSTTTTTVRTVEMLRTWLASQNELRGHGMKDSSIFYRNIEEALDLRRTEHSFVTIVKNNWKFSGATDFCSNDLLGLGASGLLRKEFNTELQRYPNMPLGAGASRIFDGNYGYLDMVEQEIADFHGAETGLIVSSGFEANGAIYQSIPRPGDVVVYDELVHASTHEGLKNSNCMASESFRHNNVVDLQNVLSRVLADHPMICQSKRSILIAVESIYSMDGEFCPLVEMINAVKEMFPAGNCQFIVNEAHSIGVIGPNERGYVCELGVEHEIAVRLHTFGKALGSTGAIILTNQTIKSALVNFSRSAIYTTAPSFSTVAGISAAYNILKSGKTQLPQEQIQSLVMLFFNLITGNPVFKSAVQRKILSIPLALEWESQPIQSHMVAVHVKDRKCLWLFFHLLLANLTTTPVTFPTVPLGSNRLRITFHSSNTEAEVVRLVGSICEWAQEMLEIEEDGAKRSGVEAMPRAARQVY</sequence>
<dbReference type="OrthoDB" id="2382073at2759"/>
<comment type="similarity">
    <text evidence="2">Belongs to the class-II pyridoxal-phosphate-dependent aminotransferase family. BioF subfamily.</text>
</comment>
<dbReference type="InterPro" id="IPR050087">
    <property type="entry name" value="AON_synthase_class-II"/>
</dbReference>
<dbReference type="InterPro" id="IPR004839">
    <property type="entry name" value="Aminotransferase_I/II_large"/>
</dbReference>
<keyword evidence="6" id="KW-0032">Aminotransferase</keyword>
<reference evidence="6" key="1">
    <citation type="journal article" date="2020" name="Stud. Mycol.">
        <title>101 Dothideomycetes genomes: a test case for predicting lifestyles and emergence of pathogens.</title>
        <authorList>
            <person name="Haridas S."/>
            <person name="Albert R."/>
            <person name="Binder M."/>
            <person name="Bloem J."/>
            <person name="Labutti K."/>
            <person name="Salamov A."/>
            <person name="Andreopoulos B."/>
            <person name="Baker S."/>
            <person name="Barry K."/>
            <person name="Bills G."/>
            <person name="Bluhm B."/>
            <person name="Cannon C."/>
            <person name="Castanera R."/>
            <person name="Culley D."/>
            <person name="Daum C."/>
            <person name="Ezra D."/>
            <person name="Gonzalez J."/>
            <person name="Henrissat B."/>
            <person name="Kuo A."/>
            <person name="Liang C."/>
            <person name="Lipzen A."/>
            <person name="Lutzoni F."/>
            <person name="Magnuson J."/>
            <person name="Mondo S."/>
            <person name="Nolan M."/>
            <person name="Ohm R."/>
            <person name="Pangilinan J."/>
            <person name="Park H.-J."/>
            <person name="Ramirez L."/>
            <person name="Alfaro M."/>
            <person name="Sun H."/>
            <person name="Tritt A."/>
            <person name="Yoshinaga Y."/>
            <person name="Zwiers L.-H."/>
            <person name="Turgeon B."/>
            <person name="Goodwin S."/>
            <person name="Spatafora J."/>
            <person name="Crous P."/>
            <person name="Grigoriev I."/>
        </authorList>
    </citation>
    <scope>NUCLEOTIDE SEQUENCE</scope>
    <source>
        <strain evidence="6">CBS 473.64</strain>
    </source>
</reference>
<dbReference type="Pfam" id="PF00155">
    <property type="entry name" value="Aminotran_1_2"/>
    <property type="match status" value="1"/>
</dbReference>
<organism evidence="6 7">
    <name type="scientific">Massarina eburnea CBS 473.64</name>
    <dbReference type="NCBI Taxonomy" id="1395130"/>
    <lineage>
        <taxon>Eukaryota</taxon>
        <taxon>Fungi</taxon>
        <taxon>Dikarya</taxon>
        <taxon>Ascomycota</taxon>
        <taxon>Pezizomycotina</taxon>
        <taxon>Dothideomycetes</taxon>
        <taxon>Pleosporomycetidae</taxon>
        <taxon>Pleosporales</taxon>
        <taxon>Massarineae</taxon>
        <taxon>Massarinaceae</taxon>
        <taxon>Massarina</taxon>
    </lineage>
</organism>
<dbReference type="GO" id="GO:0009102">
    <property type="term" value="P:biotin biosynthetic process"/>
    <property type="evidence" value="ECO:0007669"/>
    <property type="project" value="TreeGrafter"/>
</dbReference>
<dbReference type="SUPFAM" id="SSF53383">
    <property type="entry name" value="PLP-dependent transferases"/>
    <property type="match status" value="1"/>
</dbReference>
<evidence type="ECO:0000259" key="5">
    <source>
        <dbReference type="Pfam" id="PF00155"/>
    </source>
</evidence>
<keyword evidence="3 6" id="KW-0808">Transferase</keyword>
<dbReference type="GO" id="GO:0030170">
    <property type="term" value="F:pyridoxal phosphate binding"/>
    <property type="evidence" value="ECO:0007669"/>
    <property type="project" value="InterPro"/>
</dbReference>
<evidence type="ECO:0000256" key="3">
    <source>
        <dbReference type="ARBA" id="ARBA00022679"/>
    </source>
</evidence>
<evidence type="ECO:0000256" key="1">
    <source>
        <dbReference type="ARBA" id="ARBA00001933"/>
    </source>
</evidence>
<proteinExistence type="inferred from homology"/>
<dbReference type="PANTHER" id="PTHR13693">
    <property type="entry name" value="CLASS II AMINOTRANSFERASE/8-AMINO-7-OXONONANOATE SYNTHASE"/>
    <property type="match status" value="1"/>
</dbReference>
<evidence type="ECO:0000256" key="4">
    <source>
        <dbReference type="ARBA" id="ARBA00022898"/>
    </source>
</evidence>
<evidence type="ECO:0000313" key="7">
    <source>
        <dbReference type="Proteomes" id="UP000799753"/>
    </source>
</evidence>
<feature type="non-terminal residue" evidence="6">
    <location>
        <position position="472"/>
    </location>
</feature>
<name>A0A6A6RY84_9PLEO</name>
<evidence type="ECO:0000313" key="6">
    <source>
        <dbReference type="EMBL" id="KAF2640320.1"/>
    </source>
</evidence>
<comment type="cofactor">
    <cofactor evidence="1">
        <name>pyridoxal 5'-phosphate</name>
        <dbReference type="ChEBI" id="CHEBI:597326"/>
    </cofactor>
</comment>
<dbReference type="PANTHER" id="PTHR13693:SF77">
    <property type="entry name" value="8-AMINO-7-OXONONANOATE SYNTHASE"/>
    <property type="match status" value="1"/>
</dbReference>
<protein>
    <submittedName>
        <fullName evidence="6">Putative aminotransferase</fullName>
    </submittedName>
</protein>
<dbReference type="Gene3D" id="3.90.1150.10">
    <property type="entry name" value="Aspartate Aminotransferase, domain 1"/>
    <property type="match status" value="1"/>
</dbReference>
<accession>A0A6A6RY84</accession>